<evidence type="ECO:0008006" key="4">
    <source>
        <dbReference type="Google" id="ProtNLM"/>
    </source>
</evidence>
<dbReference type="AlphaFoldDB" id="A0A239IX80"/>
<reference evidence="3" key="1">
    <citation type="submission" date="2017-06" db="EMBL/GenBank/DDBJ databases">
        <authorList>
            <person name="Varghese N."/>
            <person name="Submissions S."/>
        </authorList>
    </citation>
    <scope>NUCLEOTIDE SEQUENCE [LARGE SCALE GENOMIC DNA]</scope>
    <source>
        <strain evidence="3">DSM 22348</strain>
    </source>
</reference>
<feature type="compositionally biased region" description="Basic and acidic residues" evidence="1">
    <location>
        <begin position="29"/>
        <end position="40"/>
    </location>
</feature>
<protein>
    <recommendedName>
        <fullName evidence="4">DUF2946 domain-containing protein</fullName>
    </recommendedName>
</protein>
<gene>
    <name evidence="2" type="ORF">SAMN05444352_12041</name>
</gene>
<dbReference type="STRING" id="1215104.GCA_000730585_01336"/>
<feature type="region of interest" description="Disordered" evidence="1">
    <location>
        <begin position="83"/>
        <end position="109"/>
    </location>
</feature>
<dbReference type="Proteomes" id="UP000198407">
    <property type="component" value="Unassembled WGS sequence"/>
</dbReference>
<proteinExistence type="predicted"/>
<evidence type="ECO:0000313" key="3">
    <source>
        <dbReference type="Proteomes" id="UP000198407"/>
    </source>
</evidence>
<dbReference type="Pfam" id="PF11162">
    <property type="entry name" value="DUF2946"/>
    <property type="match status" value="1"/>
</dbReference>
<sequence length="109" mass="11869">MLMIFIGPLVSQSMPMEHMASMPMGMDMGGDHHGDSHHGGDASQHVMWEKCGYCSLFFHCPALPQPLSLLSSEATPASRQFIVHPRQGPPRPAFFPGARSRAPPFPSIA</sequence>
<evidence type="ECO:0000256" key="1">
    <source>
        <dbReference type="SAM" id="MobiDB-lite"/>
    </source>
</evidence>
<evidence type="ECO:0000313" key="2">
    <source>
        <dbReference type="EMBL" id="SNS98002.1"/>
    </source>
</evidence>
<dbReference type="EMBL" id="FZOL01000020">
    <property type="protein sequence ID" value="SNS98002.1"/>
    <property type="molecule type" value="Genomic_DNA"/>
</dbReference>
<organism evidence="2 3">
    <name type="scientific">Pseudomonas japonica</name>
    <dbReference type="NCBI Taxonomy" id="256466"/>
    <lineage>
        <taxon>Bacteria</taxon>
        <taxon>Pseudomonadati</taxon>
        <taxon>Pseudomonadota</taxon>
        <taxon>Gammaproteobacteria</taxon>
        <taxon>Pseudomonadales</taxon>
        <taxon>Pseudomonadaceae</taxon>
        <taxon>Pseudomonas</taxon>
    </lineage>
</organism>
<keyword evidence="3" id="KW-1185">Reference proteome</keyword>
<accession>A0A239IX80</accession>
<dbReference type="InterPro" id="IPR021333">
    <property type="entry name" value="DUF2946"/>
</dbReference>
<feature type="region of interest" description="Disordered" evidence="1">
    <location>
        <begin position="20"/>
        <end position="41"/>
    </location>
</feature>
<name>A0A239IX80_9PSED</name>